<comment type="caution">
    <text evidence="1">The sequence shown here is derived from an EMBL/GenBank/DDBJ whole genome shotgun (WGS) entry which is preliminary data.</text>
</comment>
<evidence type="ECO:0008006" key="3">
    <source>
        <dbReference type="Google" id="ProtNLM"/>
    </source>
</evidence>
<name>A0A847R5Q2_9GAMM</name>
<reference evidence="1 2" key="1">
    <citation type="submission" date="2020-04" db="EMBL/GenBank/DDBJ databases">
        <title>Marinomonas sp. M1K-6 isolated from the deep seawater of the Mariana Trench.</title>
        <authorList>
            <person name="Li Y."/>
        </authorList>
    </citation>
    <scope>NUCLEOTIDE SEQUENCE [LARGE SCALE GENOMIC DNA]</scope>
    <source>
        <strain evidence="1 2">M1K-6</strain>
    </source>
</reference>
<dbReference type="SUPFAM" id="SSF54611">
    <property type="entry name" value="SecB-like"/>
    <property type="match status" value="1"/>
</dbReference>
<evidence type="ECO:0000313" key="2">
    <source>
        <dbReference type="Proteomes" id="UP000586067"/>
    </source>
</evidence>
<dbReference type="Proteomes" id="UP000586067">
    <property type="component" value="Unassembled WGS sequence"/>
</dbReference>
<evidence type="ECO:0000313" key="1">
    <source>
        <dbReference type="EMBL" id="NLQ17396.1"/>
    </source>
</evidence>
<dbReference type="InterPro" id="IPR035958">
    <property type="entry name" value="SecB-like_sf"/>
</dbReference>
<dbReference type="Gene3D" id="3.10.420.10">
    <property type="entry name" value="SecB-like"/>
    <property type="match status" value="1"/>
</dbReference>
<keyword evidence="2" id="KW-1185">Reference proteome</keyword>
<sequence>MNDNSIVPKLTIQNVFVREFEQSIAEDFQPALDNIEMLAQHKRGFGDGCIVNIAESEDEDTFVIYRFKYDCGVRFVLANTVEDDSPKVLYEIEATFVADYSSSENIEDKEAINDFGHRYVGYHVWPYWREFVQSSLQRSGLPTIVIPQYRVPNKPH</sequence>
<organism evidence="1 2">
    <name type="scientific">Marinomonas profundi</name>
    <dbReference type="NCBI Taxonomy" id="2726122"/>
    <lineage>
        <taxon>Bacteria</taxon>
        <taxon>Pseudomonadati</taxon>
        <taxon>Pseudomonadota</taxon>
        <taxon>Gammaproteobacteria</taxon>
        <taxon>Oceanospirillales</taxon>
        <taxon>Oceanospirillaceae</taxon>
        <taxon>Marinomonas</taxon>
    </lineage>
</organism>
<dbReference type="RefSeq" id="WP_168824209.1">
    <property type="nucleotide sequence ID" value="NZ_CP073013.1"/>
</dbReference>
<protein>
    <recommendedName>
        <fullName evidence="3">Preprotein translocase subunit SecB</fullName>
    </recommendedName>
</protein>
<dbReference type="AlphaFoldDB" id="A0A847R5Q2"/>
<proteinExistence type="predicted"/>
<accession>A0A847R5Q2</accession>
<gene>
    <name evidence="1" type="ORF">HGG82_07120</name>
</gene>
<dbReference type="EMBL" id="JABAEK010000005">
    <property type="protein sequence ID" value="NLQ17396.1"/>
    <property type="molecule type" value="Genomic_DNA"/>
</dbReference>